<keyword evidence="1" id="KW-0472">Membrane</keyword>
<dbReference type="AlphaFoldDB" id="A0A179V3F6"/>
<name>A0A179V3F6_BLAGS</name>
<sequence length="191" mass="21886">LVFYVHSHKETFTILYYLFTNFSHSSIIFFIIVIIKYYHHLIQDYCLFFYLTSSICLSIILYMFLTMISCSHNKHHYSAHIRQFISKSSYIDRFTSVNDSELNIESLIKNLKNVIMKKLSVLYVTESNETKREIHGPGGQYTLSQSSTLVSVSDSPASAISVFITLTPATSASAAAFVTSSSHFKKMLYRL</sequence>
<gene>
    <name evidence="2" type="ORF">BDBG_18104</name>
</gene>
<dbReference type="VEuPathDB" id="FungiDB:BDBG_18104"/>
<dbReference type="RefSeq" id="XP_031581544.1">
    <property type="nucleotide sequence ID" value="XM_031725687.1"/>
</dbReference>
<keyword evidence="1" id="KW-1133">Transmembrane helix</keyword>
<feature type="transmembrane region" description="Helical" evidence="1">
    <location>
        <begin position="14"/>
        <end position="35"/>
    </location>
</feature>
<dbReference type="KEGG" id="bgh:BDBG_18104"/>
<dbReference type="GeneID" id="42529582"/>
<feature type="non-terminal residue" evidence="2">
    <location>
        <position position="1"/>
    </location>
</feature>
<dbReference type="Proteomes" id="UP000002038">
    <property type="component" value="Unassembled WGS sequence"/>
</dbReference>
<evidence type="ECO:0000313" key="3">
    <source>
        <dbReference type="Proteomes" id="UP000002038"/>
    </source>
</evidence>
<feature type="non-terminal residue" evidence="2">
    <location>
        <position position="191"/>
    </location>
</feature>
<dbReference type="EMBL" id="GG657519">
    <property type="protein sequence ID" value="OAT14583.1"/>
    <property type="molecule type" value="Genomic_DNA"/>
</dbReference>
<reference evidence="3" key="1">
    <citation type="journal article" date="2015" name="PLoS Genet.">
        <title>The dynamic genome and transcriptome of the human fungal pathogen Blastomyces and close relative Emmonsia.</title>
        <authorList>
            <person name="Munoz J.F."/>
            <person name="Gauthier G.M."/>
            <person name="Desjardins C.A."/>
            <person name="Gallo J.E."/>
            <person name="Holder J."/>
            <person name="Sullivan T.D."/>
            <person name="Marty A.J."/>
            <person name="Carmen J.C."/>
            <person name="Chen Z."/>
            <person name="Ding L."/>
            <person name="Gujja S."/>
            <person name="Magrini V."/>
            <person name="Misas E."/>
            <person name="Mitreva M."/>
            <person name="Priest M."/>
            <person name="Saif S."/>
            <person name="Whiston E.A."/>
            <person name="Young S."/>
            <person name="Zeng Q."/>
            <person name="Goldman W.E."/>
            <person name="Mardis E.R."/>
            <person name="Taylor J.W."/>
            <person name="McEwen J.G."/>
            <person name="Clay O.K."/>
            <person name="Klein B.S."/>
            <person name="Cuomo C.A."/>
        </authorList>
    </citation>
    <scope>NUCLEOTIDE SEQUENCE [LARGE SCALE GENOMIC DNA]</scope>
    <source>
        <strain evidence="3">SLH14081</strain>
    </source>
</reference>
<accession>A0A179V3F6</accession>
<feature type="transmembrane region" description="Helical" evidence="1">
    <location>
        <begin position="47"/>
        <end position="65"/>
    </location>
</feature>
<keyword evidence="1" id="KW-0812">Transmembrane</keyword>
<keyword evidence="3" id="KW-1185">Reference proteome</keyword>
<evidence type="ECO:0000256" key="1">
    <source>
        <dbReference type="SAM" id="Phobius"/>
    </source>
</evidence>
<evidence type="ECO:0000313" key="2">
    <source>
        <dbReference type="EMBL" id="OAT14583.1"/>
    </source>
</evidence>
<organism evidence="2 3">
    <name type="scientific">Blastomyces gilchristii (strain SLH14081)</name>
    <name type="common">Blastomyces dermatitidis</name>
    <dbReference type="NCBI Taxonomy" id="559298"/>
    <lineage>
        <taxon>Eukaryota</taxon>
        <taxon>Fungi</taxon>
        <taxon>Dikarya</taxon>
        <taxon>Ascomycota</taxon>
        <taxon>Pezizomycotina</taxon>
        <taxon>Eurotiomycetes</taxon>
        <taxon>Eurotiomycetidae</taxon>
        <taxon>Onygenales</taxon>
        <taxon>Ajellomycetaceae</taxon>
        <taxon>Blastomyces</taxon>
    </lineage>
</organism>
<protein>
    <submittedName>
        <fullName evidence="2">Uncharacterized protein</fullName>
    </submittedName>
</protein>
<proteinExistence type="predicted"/>